<evidence type="ECO:0000313" key="4">
    <source>
        <dbReference type="EMBL" id="CDW29770.1"/>
    </source>
</evidence>
<name>A0A0K2TVA3_LEPSM</name>
<dbReference type="PANTHER" id="PTHR46260">
    <property type="entry name" value="RING-TYPE DOMAIN-CONTAINING PROTEIN"/>
    <property type="match status" value="1"/>
</dbReference>
<protein>
    <submittedName>
        <fullName evidence="4">Uncharacterized protein</fullName>
    </submittedName>
</protein>
<organism evidence="4">
    <name type="scientific">Lepeophtheirus salmonis</name>
    <name type="common">Salmon louse</name>
    <name type="synonym">Caligus salmonis</name>
    <dbReference type="NCBI Taxonomy" id="72036"/>
    <lineage>
        <taxon>Eukaryota</taxon>
        <taxon>Metazoa</taxon>
        <taxon>Ecdysozoa</taxon>
        <taxon>Arthropoda</taxon>
        <taxon>Crustacea</taxon>
        <taxon>Multicrustacea</taxon>
        <taxon>Hexanauplia</taxon>
        <taxon>Copepoda</taxon>
        <taxon>Siphonostomatoida</taxon>
        <taxon>Caligidae</taxon>
        <taxon>Lepeophtheirus</taxon>
    </lineage>
</organism>
<dbReference type="SUPFAM" id="SSF117281">
    <property type="entry name" value="Kelch motif"/>
    <property type="match status" value="1"/>
</dbReference>
<keyword evidence="1" id="KW-0880">Kelch repeat</keyword>
<sequence length="328" mass="36275">MNKLHCIIFIFVGLTSPVTSLKYLYGPDSEGKASIVDLNPGKPVSSCSLNLPNFPIPDLKCTSTTFIEGKLTVCGGSRSGFTSSHCFRLENNAWVKFPSLPEPRTCATSMWINNGTQWWLTGGSGPHSRSVSSGIVYDVSKGAWETGPKIPIVSYGHCLVPLKDDRVMLLGGWRKIPIIKPIYNKDVYIFENGEWVKQEGSLNRRFKRFGFSQTCARLKNGGVMILGGKPNGKNHVEVWNSEFGFWSVEDETMGLPLEHIWYPSSALDEAGNVYIIGGETPNNGNYNEVSDKVLKWDGKSWSIQEGALPFPMTFSSISQLSDDTELSC</sequence>
<proteinExistence type="predicted"/>
<evidence type="ECO:0000256" key="2">
    <source>
        <dbReference type="ARBA" id="ARBA00022737"/>
    </source>
</evidence>
<feature type="chain" id="PRO_5005488137" evidence="3">
    <location>
        <begin position="21"/>
        <end position="328"/>
    </location>
</feature>
<dbReference type="InterPro" id="IPR015915">
    <property type="entry name" value="Kelch-typ_b-propeller"/>
</dbReference>
<feature type="signal peptide" evidence="3">
    <location>
        <begin position="1"/>
        <end position="20"/>
    </location>
</feature>
<dbReference type="AlphaFoldDB" id="A0A0K2TVA3"/>
<dbReference type="PANTHER" id="PTHR46260:SF3">
    <property type="entry name" value="RING-TYPE DOMAIN-CONTAINING PROTEIN"/>
    <property type="match status" value="1"/>
</dbReference>
<dbReference type="OrthoDB" id="410491at2759"/>
<evidence type="ECO:0000256" key="3">
    <source>
        <dbReference type="SAM" id="SignalP"/>
    </source>
</evidence>
<evidence type="ECO:0000256" key="1">
    <source>
        <dbReference type="ARBA" id="ARBA00022441"/>
    </source>
</evidence>
<keyword evidence="2" id="KW-0677">Repeat</keyword>
<dbReference type="EMBL" id="HACA01012409">
    <property type="protein sequence ID" value="CDW29770.1"/>
    <property type="molecule type" value="Transcribed_RNA"/>
</dbReference>
<dbReference type="Gene3D" id="2.120.10.80">
    <property type="entry name" value="Kelch-type beta propeller"/>
    <property type="match status" value="1"/>
</dbReference>
<reference evidence="4" key="1">
    <citation type="submission" date="2014-05" db="EMBL/GenBank/DDBJ databases">
        <authorList>
            <person name="Chronopoulou M."/>
        </authorList>
    </citation>
    <scope>NUCLEOTIDE SEQUENCE</scope>
    <source>
        <tissue evidence="4">Whole organism</tissue>
    </source>
</reference>
<accession>A0A0K2TVA3</accession>
<keyword evidence="3" id="KW-0732">Signal</keyword>
<dbReference type="InterPro" id="IPR051746">
    <property type="entry name" value="Kelch_domain_containing_8"/>
</dbReference>